<evidence type="ECO:0000313" key="3">
    <source>
        <dbReference type="Proteomes" id="UP000095287"/>
    </source>
</evidence>
<dbReference type="GO" id="GO:0005737">
    <property type="term" value="C:cytoplasm"/>
    <property type="evidence" value="ECO:0007669"/>
    <property type="project" value="TreeGrafter"/>
</dbReference>
<dbReference type="Gene3D" id="3.40.30.10">
    <property type="entry name" value="Glutaredoxin"/>
    <property type="match status" value="1"/>
</dbReference>
<dbReference type="InterPro" id="IPR006993">
    <property type="entry name" value="Glut_rich_SH3-bd"/>
</dbReference>
<evidence type="ECO:0000256" key="2">
    <source>
        <dbReference type="SAM" id="MobiDB-lite"/>
    </source>
</evidence>
<dbReference type="Pfam" id="PF04908">
    <property type="entry name" value="SH3BGR"/>
    <property type="match status" value="1"/>
</dbReference>
<feature type="compositionally biased region" description="Acidic residues" evidence="2">
    <location>
        <begin position="117"/>
        <end position="168"/>
    </location>
</feature>
<organism evidence="3 4">
    <name type="scientific">Steinernema glaseri</name>
    <dbReference type="NCBI Taxonomy" id="37863"/>
    <lineage>
        <taxon>Eukaryota</taxon>
        <taxon>Metazoa</taxon>
        <taxon>Ecdysozoa</taxon>
        <taxon>Nematoda</taxon>
        <taxon>Chromadorea</taxon>
        <taxon>Rhabditida</taxon>
        <taxon>Tylenchina</taxon>
        <taxon>Panagrolaimomorpha</taxon>
        <taxon>Strongyloidoidea</taxon>
        <taxon>Steinernematidae</taxon>
        <taxon>Steinernema</taxon>
    </lineage>
</organism>
<sequence>MASSSLDPPLKVYTASIVGNTEIRKQVQRTLFILQSLNVPFKEIDITQRGNQEHRSFMQEHAINKRHKGVPLPPQFFHNDDYIGNYVDFEEAVEENEIATFLKLIPSSTSVKGSSAEPEDEEGDDDEEEDEEGEDEEEDEDEAEGDEQEGDEAEDEEGDEEGDEEEDKENAVTVTLRRPEAAKEEEKAEDEEEGEGEDEEEYEDEGEEEEEDEEEPEEEE</sequence>
<protein>
    <submittedName>
        <fullName evidence="4">Glutaredoxin domain-containing protein</fullName>
    </submittedName>
</protein>
<feature type="compositionally biased region" description="Basic and acidic residues" evidence="2">
    <location>
        <begin position="177"/>
        <end position="186"/>
    </location>
</feature>
<feature type="region of interest" description="Disordered" evidence="2">
    <location>
        <begin position="109"/>
        <end position="220"/>
    </location>
</feature>
<dbReference type="PROSITE" id="PS51354">
    <property type="entry name" value="GLUTAREDOXIN_2"/>
    <property type="match status" value="1"/>
</dbReference>
<keyword evidence="3" id="KW-1185">Reference proteome</keyword>
<dbReference type="PANTHER" id="PTHR12232">
    <property type="entry name" value="SH3 DOMAIN-BINDING GLUTAMIC ACID-RICH-LIKE PROTEIN"/>
    <property type="match status" value="1"/>
</dbReference>
<evidence type="ECO:0000313" key="4">
    <source>
        <dbReference type="WBParaSite" id="L893_g30276.t1"/>
    </source>
</evidence>
<comment type="similarity">
    <text evidence="1">Belongs to the SH3BGR family.</text>
</comment>
<dbReference type="PANTHER" id="PTHR12232:SF15">
    <property type="entry name" value="SH3 DOMAIN-BINDING GLUTAMIC ACID-RICH PROTEIN HOMOLOG"/>
    <property type="match status" value="1"/>
</dbReference>
<accession>A0A1I7ZWI0</accession>
<dbReference type="WBParaSite" id="L893_g30276.t1">
    <property type="protein sequence ID" value="L893_g30276.t1"/>
    <property type="gene ID" value="L893_g30276"/>
</dbReference>
<reference evidence="4" key="1">
    <citation type="submission" date="2016-11" db="UniProtKB">
        <authorList>
            <consortium name="WormBaseParasite"/>
        </authorList>
    </citation>
    <scope>IDENTIFICATION</scope>
</reference>
<dbReference type="SUPFAM" id="SSF52833">
    <property type="entry name" value="Thioredoxin-like"/>
    <property type="match status" value="1"/>
</dbReference>
<feature type="compositionally biased region" description="Acidic residues" evidence="2">
    <location>
        <begin position="187"/>
        <end position="220"/>
    </location>
</feature>
<dbReference type="AlphaFoldDB" id="A0A1I7ZWI0"/>
<dbReference type="InterPro" id="IPR051033">
    <property type="entry name" value="SH3BGR"/>
</dbReference>
<name>A0A1I7ZWI0_9BILA</name>
<evidence type="ECO:0000256" key="1">
    <source>
        <dbReference type="ARBA" id="ARBA00007764"/>
    </source>
</evidence>
<dbReference type="InterPro" id="IPR036249">
    <property type="entry name" value="Thioredoxin-like_sf"/>
</dbReference>
<proteinExistence type="inferred from homology"/>
<dbReference type="Proteomes" id="UP000095287">
    <property type="component" value="Unplaced"/>
</dbReference>